<dbReference type="PANTHER" id="PTHR10009">
    <property type="entry name" value="PROTEIN YELLOW-RELATED"/>
    <property type="match status" value="1"/>
</dbReference>
<proteinExistence type="predicted"/>
<keyword evidence="3" id="KW-0732">Signal</keyword>
<protein>
    <submittedName>
        <fullName evidence="4">SMP-30/gluconolactonase/LRE family protein</fullName>
    </submittedName>
</protein>
<feature type="signal peptide" evidence="3">
    <location>
        <begin position="1"/>
        <end position="18"/>
    </location>
</feature>
<keyword evidence="2" id="KW-0964">Secreted</keyword>
<comment type="caution">
    <text evidence="4">The sequence shown here is derived from an EMBL/GenBank/DDBJ whole genome shotgun (WGS) entry which is preliminary data.</text>
</comment>
<dbReference type="InterPro" id="IPR017996">
    <property type="entry name" value="MRJP/yellow-related"/>
</dbReference>
<gene>
    <name evidence="4" type="ORF">ACFQBQ_14250</name>
</gene>
<evidence type="ECO:0000256" key="3">
    <source>
        <dbReference type="SAM" id="SignalP"/>
    </source>
</evidence>
<evidence type="ECO:0000313" key="5">
    <source>
        <dbReference type="Proteomes" id="UP001596391"/>
    </source>
</evidence>
<evidence type="ECO:0000256" key="1">
    <source>
        <dbReference type="ARBA" id="ARBA00004613"/>
    </source>
</evidence>
<dbReference type="PANTHER" id="PTHR10009:SF18">
    <property type="entry name" value="PROTEIN YELLOW-LIKE PROTEIN"/>
    <property type="match status" value="1"/>
</dbReference>
<dbReference type="Pfam" id="PF03022">
    <property type="entry name" value="MRJP"/>
    <property type="match status" value="1"/>
</dbReference>
<dbReference type="Gene3D" id="2.120.10.30">
    <property type="entry name" value="TolB, C-terminal domain"/>
    <property type="match status" value="1"/>
</dbReference>
<comment type="subcellular location">
    <subcellularLocation>
        <location evidence="1">Secreted</location>
    </subcellularLocation>
</comment>
<dbReference type="EMBL" id="JBHSWI010000001">
    <property type="protein sequence ID" value="MFC6646726.1"/>
    <property type="molecule type" value="Genomic_DNA"/>
</dbReference>
<feature type="chain" id="PRO_5046203614" evidence="3">
    <location>
        <begin position="19"/>
        <end position="362"/>
    </location>
</feature>
<dbReference type="RefSeq" id="WP_263370377.1">
    <property type="nucleotide sequence ID" value="NZ_JAGSYD010000001.1"/>
</dbReference>
<accession>A0ABW1ZB76</accession>
<organism evidence="4 5">
    <name type="scientific">Granulicella cerasi</name>
    <dbReference type="NCBI Taxonomy" id="741063"/>
    <lineage>
        <taxon>Bacteria</taxon>
        <taxon>Pseudomonadati</taxon>
        <taxon>Acidobacteriota</taxon>
        <taxon>Terriglobia</taxon>
        <taxon>Terriglobales</taxon>
        <taxon>Acidobacteriaceae</taxon>
        <taxon>Granulicella</taxon>
    </lineage>
</organism>
<evidence type="ECO:0000313" key="4">
    <source>
        <dbReference type="EMBL" id="MFC6646726.1"/>
    </source>
</evidence>
<dbReference type="Proteomes" id="UP001596391">
    <property type="component" value="Unassembled WGS sequence"/>
</dbReference>
<evidence type="ECO:0000256" key="2">
    <source>
        <dbReference type="ARBA" id="ARBA00022525"/>
    </source>
</evidence>
<keyword evidence="5" id="KW-1185">Reference proteome</keyword>
<reference evidence="5" key="1">
    <citation type="journal article" date="2019" name="Int. J. Syst. Evol. Microbiol.">
        <title>The Global Catalogue of Microorganisms (GCM) 10K type strain sequencing project: providing services to taxonomists for standard genome sequencing and annotation.</title>
        <authorList>
            <consortium name="The Broad Institute Genomics Platform"/>
            <consortium name="The Broad Institute Genome Sequencing Center for Infectious Disease"/>
            <person name="Wu L."/>
            <person name="Ma J."/>
        </authorList>
    </citation>
    <scope>NUCLEOTIDE SEQUENCE [LARGE SCALE GENOMIC DNA]</scope>
    <source>
        <strain evidence="5">CGMCC 1.16026</strain>
    </source>
</reference>
<name>A0ABW1ZB76_9BACT</name>
<dbReference type="SUPFAM" id="SSF63829">
    <property type="entry name" value="Calcium-dependent phosphotriesterase"/>
    <property type="match status" value="1"/>
</dbReference>
<dbReference type="InterPro" id="IPR011042">
    <property type="entry name" value="6-blade_b-propeller_TolB-like"/>
</dbReference>
<sequence>MRFAAALLFAALALPTSAQVFKAKEALTVPGTTTNGVAVRPDGKVFLVIARQPGQNVPQIAEFEQGKLIPYPSAAWNSYKAGDDASQKFVHANALRFDTEGVLWVVDAGAEDIGKPYVKGGPKLVSIDTHTGKVKRVLALDDDSLKPTSYIDDVRFNDDHAYITDAGAPGLIAMHTPDGSFRRVLDGDPSTTAQRPVRAAGKQLSTAEGKPLMVHADQLEVSPDGSKLYYQPLCGPMSVIETQYLDEIDLSEAERHTHVQHFADTPCTGGTAIDASGNIYVTDVDGQQILRYTPMGVPTTLTQDKRIIWGDALWLSADGKLWIPDAQNSLSAGMNGGKNEQHLPGKVYTLEIGAKPPINDHR</sequence>